<protein>
    <submittedName>
        <fullName evidence="1">Tetratricopeptide repeat protein</fullName>
    </submittedName>
</protein>
<dbReference type="KEGG" id="bbae:FRD01_02755"/>
<proteinExistence type="predicted"/>
<dbReference type="OrthoDB" id="5244639at2"/>
<dbReference type="Pfam" id="PF13176">
    <property type="entry name" value="TPR_7"/>
    <property type="match status" value="3"/>
</dbReference>
<organism evidence="1 2">
    <name type="scientific">Microvenator marinus</name>
    <dbReference type="NCBI Taxonomy" id="2600177"/>
    <lineage>
        <taxon>Bacteria</taxon>
        <taxon>Deltaproteobacteria</taxon>
        <taxon>Bradymonadales</taxon>
        <taxon>Microvenatoraceae</taxon>
        <taxon>Microvenator</taxon>
    </lineage>
</organism>
<gene>
    <name evidence="1" type="ORF">FRD01_02755</name>
</gene>
<keyword evidence="2" id="KW-1185">Reference proteome</keyword>
<dbReference type="Gene3D" id="1.25.40.10">
    <property type="entry name" value="Tetratricopeptide repeat domain"/>
    <property type="match status" value="3"/>
</dbReference>
<dbReference type="InterPro" id="IPR019734">
    <property type="entry name" value="TPR_rpt"/>
</dbReference>
<dbReference type="InterPro" id="IPR011990">
    <property type="entry name" value="TPR-like_helical_dom_sf"/>
</dbReference>
<name>A0A5B8XKS6_9DELT</name>
<dbReference type="RefSeq" id="WP_146957431.1">
    <property type="nucleotide sequence ID" value="NZ_CP042467.1"/>
</dbReference>
<dbReference type="EMBL" id="CP042467">
    <property type="protein sequence ID" value="QED26195.1"/>
    <property type="molecule type" value="Genomic_DNA"/>
</dbReference>
<dbReference type="Proteomes" id="UP000321595">
    <property type="component" value="Chromosome"/>
</dbReference>
<accession>A0A5B8XKS6</accession>
<dbReference type="PANTHER" id="PTHR12558:SF13">
    <property type="entry name" value="CELL DIVISION CYCLE PROTEIN 27 HOMOLOG"/>
    <property type="match status" value="1"/>
</dbReference>
<dbReference type="SUPFAM" id="SSF48452">
    <property type="entry name" value="TPR-like"/>
    <property type="match status" value="2"/>
</dbReference>
<dbReference type="PANTHER" id="PTHR12558">
    <property type="entry name" value="CELL DIVISION CYCLE 16,23,27"/>
    <property type="match status" value="1"/>
</dbReference>
<sequence>MAKELRTHENESRAARILRPNESEGAITERMASFRPPEEVALRQDTLETFARMMAEEARLIRDHESTRRNKAFSELLAREALGQFDRIEAKQGRFAKDFGADREFWELCRRVLLAHGDDSRDVVEHIASEAGLVEGLDAIRLAWVDGESPESLLQRLDEVTGARPLEDMPALSAQFATLLCVDFLLELGRSDEAIRALNTLRHHPELDGQTRAQLVAMEASWLASHARIDEASNVLKDSLSHTIAGDDVEDLLYSLLRDTGAKDEGFEFLSEARLSRRVAPIALELSQMTYQRDPKTAAEVLERAGQDFEEDALVREGYVALLHATDAQDAKLIDLLNARLANPGLSSDERVWTLWELGRLYESQSHHRPDAGLESAAAEVYVEALQHEPSFTPAIRALGRLYSRLGEWGLLADLYETEIAHLGEAPFVWRRHFQVAEIYEQRLNQASKALKHYLTVVRHRNGYLPALKGAARLMEREGRWTELADLFLASVSATESRRQKLYLLEKVAEIAEDRLQHTEVAIGAWEEILELDPEQSRAFAALGRLYSRGERWNDLLMLNERELGLIDDEEESAALLVRNASIAVDKLGMTDVAEDAYRRALNLLPDYLPALEGLGRIYVRGARWDELVAMTEAQLVSSPDKREAERHLGALAELMEFECGHEADAVLLYTRIQELNPSNPHVFFALARLHRQTGNWRALISVLEERVVRTLPEDQPILLAEIANVLEWRLESPAEAYGYWMKGARIEAENIHWLYGILRTWRAAGVDAMKLSKELEELALRTMPAEARDTYFLSIARIRERASGTPQKSVGYRVHGDEHCTENQAVVRLCAGLAGDRAGLLRQRDEHPWFGVEQVVGVKEWNGPTKQTLIRVLESASADERNWFVGWLPNELAEAWIEDGDSKVSRLRREIQRVKAGLKPEGDSVDPDVLRLRIEEASAHKDVEKWISLTREEIAAAVSRDLRVKRSVDLAAVLQGLESREVLEEAVEIAFGNEPAIEDGPIVDELFAALETGQIWDAMRTALESHVANIELGDARRAELFEKLGEVLEEKILDLDGARHAYEHAWQLSNDPRNLSAIVGVCRSLDDLESAAQFQELHFREVLKSDSPIDRLNSGLDLAELCVRIGDAAKAIEHLEMLLHPKVSHPSYTQVRLKLAHLHCDFGDVERGIGLFEETLSFNALESQILDWRRLVRAYKVDLGDAAQAYALQWKLVRSQPSSLDDVDELLEIAWELNELHDCCIEIESFAKELDVPTRIALVGRAAVALDEDLGRADEAARLYRDLVAIGGPESTLDYRRRLAFTLSRSVGRETEALKHFETLVAEEPFESTTYKGMVEVFEKIQAYDRARVARQFLRTLNMKVEGEEIRAKSSVSRAFSDDDIRQLLLPEDLRPYFAALHAVMPIAEKLWGGDLPQKKALDAQKIEDSRLLDALANAGQMFGIKKIKAFASDSAQNTPFVFHESTPVSWFNSELIEKCSEPELRFLAGYSAALAWSEVSALSALDGREIWHLLEGILYKQTGAGFSERVDARSQEMADAVSSPFFAVARRRVVQALEPALETIASAHCEAWPAQLHSFALRVGLLSASDIQAATSGTLRMSGWSEPLSEEATQKQLRRSKDVENLFKFGMSEAFLLARFKVGLGSRPSQFNRI</sequence>
<reference evidence="1 2" key="1">
    <citation type="submission" date="2019-08" db="EMBL/GenBank/DDBJ databases">
        <authorList>
            <person name="Liang Q."/>
        </authorList>
    </citation>
    <scope>NUCLEOTIDE SEQUENCE [LARGE SCALE GENOMIC DNA]</scope>
    <source>
        <strain evidence="1 2">V1718</strain>
    </source>
</reference>
<evidence type="ECO:0000313" key="2">
    <source>
        <dbReference type="Proteomes" id="UP000321595"/>
    </source>
</evidence>
<evidence type="ECO:0000313" key="1">
    <source>
        <dbReference type="EMBL" id="QED26195.1"/>
    </source>
</evidence>